<proteinExistence type="predicted"/>
<feature type="compositionally biased region" description="Polar residues" evidence="1">
    <location>
        <begin position="1"/>
        <end position="11"/>
    </location>
</feature>
<dbReference type="OrthoDB" id="1638493at2759"/>
<name>A0A8K0JT70_9TREE</name>
<evidence type="ECO:0000313" key="3">
    <source>
        <dbReference type="Proteomes" id="UP000812966"/>
    </source>
</evidence>
<organism evidence="2 3">
    <name type="scientific">Filobasidium floriforme</name>
    <dbReference type="NCBI Taxonomy" id="5210"/>
    <lineage>
        <taxon>Eukaryota</taxon>
        <taxon>Fungi</taxon>
        <taxon>Dikarya</taxon>
        <taxon>Basidiomycota</taxon>
        <taxon>Agaricomycotina</taxon>
        <taxon>Tremellomycetes</taxon>
        <taxon>Filobasidiales</taxon>
        <taxon>Filobasidiaceae</taxon>
        <taxon>Filobasidium</taxon>
    </lineage>
</organism>
<keyword evidence="3" id="KW-1185">Reference proteome</keyword>
<feature type="region of interest" description="Disordered" evidence="1">
    <location>
        <begin position="1"/>
        <end position="23"/>
    </location>
</feature>
<feature type="compositionally biased region" description="Polar residues" evidence="1">
    <location>
        <begin position="728"/>
        <end position="737"/>
    </location>
</feature>
<dbReference type="Proteomes" id="UP000812966">
    <property type="component" value="Unassembled WGS sequence"/>
</dbReference>
<reference evidence="2" key="1">
    <citation type="submission" date="2020-04" db="EMBL/GenBank/DDBJ databases">
        <title>Analysis of mating type loci in Filobasidium floriforme.</title>
        <authorList>
            <person name="Nowrousian M."/>
        </authorList>
    </citation>
    <scope>NUCLEOTIDE SEQUENCE</scope>
    <source>
        <strain evidence="2">CBS 6242</strain>
    </source>
</reference>
<dbReference type="EMBL" id="JABELV010000005">
    <property type="protein sequence ID" value="KAG7575291.1"/>
    <property type="molecule type" value="Genomic_DNA"/>
</dbReference>
<sequence>MVTFTGHQQAMPSRHSPLPSHTGMFNDSMLIDEVMHTPTPFKGPLHASVKVVLDNASDRLEMIGGARTGTAYSLAGHVVLTVPNLPLAGGCPDNSLRNRIRELKRLRVSFEGKSEYHDDTGRYQVMQLCRVDKDLMPEQERPQLLHDYPSSQSSSGYQNSTSYALAFDLTVPGWLPASFSNELTTTSYGMICEAEIGWASAMDSSFTSNSTVDGALYANHSTVSSMPIPIGSGFGAASRFLPRLAKSMATAFTGFPAAQWESDHTRTLRSEFKTIKIVRHRAPATTSTSLDERGFRIGQIANQTETPQRHFTLKPSEDSPSPIECMVSTPEIVDLDGPSLRVSVRLRARKMASSAPAALAPSEPSRAIPAGVMRSTDENGDVSMEDLTGMGEESSDCAGRSHKRVPSSITIEERVKMVEIGMEVEEIERYSSLPAQTFTSSFPIPEDQPSLSANSAPFESNSNAYLTPPSHSARIHLLGLAPTTLAKPNRSRTLLLGEDGKPRTYRFEGEGLDLGSGWRKVNIVVPLPPRSTDGSNPLQPSSETETPYLKLKHKLKIKLICKTPAAVGAETVVCLTTPLRMSTSAPTIRRSPFASPTAGKPLIPLPAYNQIFHENGAVREDDDPLPLYEEPSTPIAELLTSSTPSENEMESAEEAMDIADQEQVLQTLATDDHTLSPVPEPSAPSYGHHVPPQSADWDSSIPSLISGTHLYSPTSTFASVPGPRTPHTPRSASPSSFDEMNGIAFGFGTPDTLAESYRIPGSTGDVYGQTLPPDVIARYQMLSRVKGARNASGLSQLAATQEMS</sequence>
<evidence type="ECO:0000313" key="2">
    <source>
        <dbReference type="EMBL" id="KAG7575291.1"/>
    </source>
</evidence>
<comment type="caution">
    <text evidence="2">The sequence shown here is derived from an EMBL/GenBank/DDBJ whole genome shotgun (WGS) entry which is preliminary data.</text>
</comment>
<feature type="region of interest" description="Disordered" evidence="1">
    <location>
        <begin position="715"/>
        <end position="737"/>
    </location>
</feature>
<feature type="region of interest" description="Disordered" evidence="1">
    <location>
        <begin position="674"/>
        <end position="695"/>
    </location>
</feature>
<dbReference type="AlphaFoldDB" id="A0A8K0JT70"/>
<gene>
    <name evidence="2" type="ORF">FFLO_00455</name>
</gene>
<feature type="compositionally biased region" description="Low complexity" evidence="1">
    <location>
        <begin position="353"/>
        <end position="367"/>
    </location>
</feature>
<evidence type="ECO:0000256" key="1">
    <source>
        <dbReference type="SAM" id="MobiDB-lite"/>
    </source>
</evidence>
<feature type="region of interest" description="Disordered" evidence="1">
    <location>
        <begin position="353"/>
        <end position="379"/>
    </location>
</feature>
<accession>A0A8K0JT70</accession>
<protein>
    <submittedName>
        <fullName evidence="2">Uncharacterized protein</fullName>
    </submittedName>
</protein>